<organism evidence="4">
    <name type="scientific">Dissoconium aciculare CBS 342.82</name>
    <dbReference type="NCBI Taxonomy" id="1314786"/>
    <lineage>
        <taxon>Eukaryota</taxon>
        <taxon>Fungi</taxon>
        <taxon>Dikarya</taxon>
        <taxon>Ascomycota</taxon>
        <taxon>Pezizomycotina</taxon>
        <taxon>Dothideomycetes</taxon>
        <taxon>Dothideomycetidae</taxon>
        <taxon>Mycosphaerellales</taxon>
        <taxon>Dissoconiaceae</taxon>
        <taxon>Dissoconium</taxon>
    </lineage>
</organism>
<dbReference type="GeneID" id="54361251"/>
<dbReference type="AlphaFoldDB" id="A0A6J3LUE7"/>
<evidence type="ECO:0008006" key="5">
    <source>
        <dbReference type="Google" id="ProtNLM"/>
    </source>
</evidence>
<keyword evidence="2" id="KW-0732">Signal</keyword>
<reference evidence="4" key="1">
    <citation type="submission" date="2020-01" db="EMBL/GenBank/DDBJ databases">
        <authorList>
            <consortium name="DOE Joint Genome Institute"/>
            <person name="Haridas S."/>
            <person name="Albert R."/>
            <person name="Binder M."/>
            <person name="Bloem J."/>
            <person name="Labutti K."/>
            <person name="Salamov A."/>
            <person name="Andreopoulos B."/>
            <person name="Baker S.E."/>
            <person name="Barry K."/>
            <person name="Bills G."/>
            <person name="Bluhm B.H."/>
            <person name="Cannon C."/>
            <person name="Castanera R."/>
            <person name="Culley D.E."/>
            <person name="Daum C."/>
            <person name="Ezra D."/>
            <person name="Gonzalez J.B."/>
            <person name="Henrissat B."/>
            <person name="Kuo A."/>
            <person name="Liang C."/>
            <person name="Lipzen A."/>
            <person name="Lutzoni F."/>
            <person name="Magnuson J."/>
            <person name="Mondo S."/>
            <person name="Nolan M."/>
            <person name="Ohm R."/>
            <person name="Pangilinan J."/>
            <person name="Park H.-J."/>
            <person name="Ramirez L."/>
            <person name="Alfaro M."/>
            <person name="Sun H."/>
            <person name="Tritt A."/>
            <person name="Yoshinaga Y."/>
            <person name="Zwiers L.-H."/>
            <person name="Turgeon B.G."/>
            <person name="Goodwin S.B."/>
            <person name="Spatafora J.W."/>
            <person name="Crous P.W."/>
            <person name="Grigoriev I.V."/>
        </authorList>
    </citation>
    <scope>NUCLEOTIDE SEQUENCE</scope>
    <source>
        <strain evidence="4">CBS 342.82</strain>
    </source>
</reference>
<protein>
    <recommendedName>
        <fullName evidence="5">Extracellular membrane protein CFEM domain-containing protein</fullName>
    </recommendedName>
</protein>
<feature type="signal peptide" evidence="2">
    <location>
        <begin position="1"/>
        <end position="20"/>
    </location>
</feature>
<dbReference type="Proteomes" id="UP000504637">
    <property type="component" value="Unplaced"/>
</dbReference>
<proteinExistence type="predicted"/>
<feature type="region of interest" description="Disordered" evidence="1">
    <location>
        <begin position="113"/>
        <end position="137"/>
    </location>
</feature>
<evidence type="ECO:0000313" key="4">
    <source>
        <dbReference type="RefSeq" id="XP_033456304.1"/>
    </source>
</evidence>
<evidence type="ECO:0000313" key="3">
    <source>
        <dbReference type="Proteomes" id="UP000504637"/>
    </source>
</evidence>
<name>A0A6J3LUE7_9PEZI</name>
<accession>A0A6J3LUE7</accession>
<feature type="compositionally biased region" description="Low complexity" evidence="1">
    <location>
        <begin position="113"/>
        <end position="130"/>
    </location>
</feature>
<gene>
    <name evidence="4" type="ORF">K489DRAFT_373717</name>
</gene>
<reference evidence="4" key="3">
    <citation type="submission" date="2025-08" db="UniProtKB">
        <authorList>
            <consortium name="RefSeq"/>
        </authorList>
    </citation>
    <scope>IDENTIFICATION</scope>
    <source>
        <strain evidence="4">CBS 342.82</strain>
    </source>
</reference>
<reference evidence="4" key="2">
    <citation type="submission" date="2020-04" db="EMBL/GenBank/DDBJ databases">
        <authorList>
            <consortium name="NCBI Genome Project"/>
        </authorList>
    </citation>
    <scope>NUCLEOTIDE SEQUENCE</scope>
    <source>
        <strain evidence="4">CBS 342.82</strain>
    </source>
</reference>
<dbReference type="RefSeq" id="XP_033456304.1">
    <property type="nucleotide sequence ID" value="XM_033603451.1"/>
</dbReference>
<sequence>MYSLRLTLTTLLTLSSLAACSLTDSPMSSLHALFARQSNSGGSSACIDAIDSGCLGSSPTESSCRNAVCSNSCLGLVPTLSKCCDAQTSGIAAFENCVLGEIDAAQASVTGTTAGASPTAPASTATTAVKTGGGKRVGPTTGRLGEVGTLAAWALSLLFL</sequence>
<keyword evidence="3" id="KW-1185">Reference proteome</keyword>
<dbReference type="PROSITE" id="PS51257">
    <property type="entry name" value="PROKAR_LIPOPROTEIN"/>
    <property type="match status" value="1"/>
</dbReference>
<feature type="chain" id="PRO_5026768059" description="Extracellular membrane protein CFEM domain-containing protein" evidence="2">
    <location>
        <begin position="21"/>
        <end position="160"/>
    </location>
</feature>
<evidence type="ECO:0000256" key="2">
    <source>
        <dbReference type="SAM" id="SignalP"/>
    </source>
</evidence>
<evidence type="ECO:0000256" key="1">
    <source>
        <dbReference type="SAM" id="MobiDB-lite"/>
    </source>
</evidence>